<feature type="domain" description="CN hydrolase" evidence="2">
    <location>
        <begin position="30"/>
        <end position="282"/>
    </location>
</feature>
<dbReference type="STRING" id="670386.D3BSH6"/>
<dbReference type="OMA" id="MRVAVCQ"/>
<keyword evidence="4" id="KW-1185">Reference proteome</keyword>
<dbReference type="CDD" id="cd07572">
    <property type="entry name" value="nit"/>
    <property type="match status" value="1"/>
</dbReference>
<dbReference type="GeneID" id="31366413"/>
<dbReference type="FunCoup" id="D3BSH6">
    <property type="interactions" value="59"/>
</dbReference>
<name>D3BSH6_HETP5</name>
<dbReference type="Gene3D" id="3.60.110.10">
    <property type="entry name" value="Carbon-nitrogen hydrolase"/>
    <property type="match status" value="1"/>
</dbReference>
<dbReference type="PROSITE" id="PS50263">
    <property type="entry name" value="CN_HYDROLASE"/>
    <property type="match status" value="1"/>
</dbReference>
<dbReference type="RefSeq" id="XP_020427816.1">
    <property type="nucleotide sequence ID" value="XM_020581705.1"/>
</dbReference>
<dbReference type="InParanoid" id="D3BSH6"/>
<dbReference type="GO" id="GO:0016811">
    <property type="term" value="F:hydrolase activity, acting on carbon-nitrogen (but not peptide) bonds, in linear amides"/>
    <property type="evidence" value="ECO:0007669"/>
    <property type="project" value="InterPro"/>
</dbReference>
<proteinExistence type="predicted"/>
<reference evidence="3 4" key="1">
    <citation type="journal article" date="2011" name="Genome Res.">
        <title>Phylogeny-wide analysis of social amoeba genomes highlights ancient origins for complex intercellular communication.</title>
        <authorList>
            <person name="Heidel A.J."/>
            <person name="Lawal H.M."/>
            <person name="Felder M."/>
            <person name="Schilde C."/>
            <person name="Helps N.R."/>
            <person name="Tunggal B."/>
            <person name="Rivero F."/>
            <person name="John U."/>
            <person name="Schleicher M."/>
            <person name="Eichinger L."/>
            <person name="Platzer M."/>
            <person name="Noegel A.A."/>
            <person name="Schaap P."/>
            <person name="Gloeckner G."/>
        </authorList>
    </citation>
    <scope>NUCLEOTIDE SEQUENCE [LARGE SCALE GENOMIC DNA]</scope>
    <source>
        <strain evidence="4">ATCC 26659 / Pp 5 / PN500</strain>
    </source>
</reference>
<comment type="caution">
    <text evidence="3">The sequence shown here is derived from an EMBL/GenBank/DDBJ whole genome shotgun (WGS) entry which is preliminary data.</text>
</comment>
<gene>
    <name evidence="3" type="primary">nit1-2</name>
    <name evidence="3" type="ORF">PPL_10944</name>
</gene>
<evidence type="ECO:0000313" key="3">
    <source>
        <dbReference type="EMBL" id="EFA75682.1"/>
    </source>
</evidence>
<sequence length="305" mass="34225">MTKSTIRKDKLFYSNSYSTKMNDPTANSLLRVAVGQLTSVNSKEKNFEVCKSLVEAAVEKQAKILCLPENFAFCSGGVHQFESRDNAELINGETISKYRALAAQNKIWLSLGGFHEKIENDPEHIYNTHLIIDDNGEIRQTYHKMHLFDVDIPSKGVKMKESTVVLPGDQIATCDSPVGVLGLSICYDLRFPELYSSLRKLGAQILLVPSAFMKRTGEAHWHILLRARAIENQCYVIAAAQTGQHHSKRDSYGHSIIISPWGDIVAELSNNETGIITADIDTSLIDTTRQNMPVFEHRKTQLYKI</sequence>
<accession>D3BSH6</accession>
<dbReference type="PROSITE" id="PS01227">
    <property type="entry name" value="UPF0012"/>
    <property type="match status" value="1"/>
</dbReference>
<evidence type="ECO:0000259" key="2">
    <source>
        <dbReference type="PROSITE" id="PS50263"/>
    </source>
</evidence>
<evidence type="ECO:0000313" key="4">
    <source>
        <dbReference type="Proteomes" id="UP000001396"/>
    </source>
</evidence>
<dbReference type="EMBL" id="ADBJ01000052">
    <property type="protein sequence ID" value="EFA75682.1"/>
    <property type="molecule type" value="Genomic_DNA"/>
</dbReference>
<evidence type="ECO:0000256" key="1">
    <source>
        <dbReference type="ARBA" id="ARBA00022801"/>
    </source>
</evidence>
<organism evidence="3 4">
    <name type="scientific">Heterostelium pallidum (strain ATCC 26659 / Pp 5 / PN500)</name>
    <name type="common">Cellular slime mold</name>
    <name type="synonym">Polysphondylium pallidum</name>
    <dbReference type="NCBI Taxonomy" id="670386"/>
    <lineage>
        <taxon>Eukaryota</taxon>
        <taxon>Amoebozoa</taxon>
        <taxon>Evosea</taxon>
        <taxon>Eumycetozoa</taxon>
        <taxon>Dictyostelia</taxon>
        <taxon>Acytosteliales</taxon>
        <taxon>Acytosteliaceae</taxon>
        <taxon>Heterostelium</taxon>
    </lineage>
</organism>
<dbReference type="InterPro" id="IPR001110">
    <property type="entry name" value="UPF0012_CS"/>
</dbReference>
<dbReference type="Proteomes" id="UP000001396">
    <property type="component" value="Unassembled WGS sequence"/>
</dbReference>
<dbReference type="InterPro" id="IPR045254">
    <property type="entry name" value="Nit1/2_C-N_Hydrolase"/>
</dbReference>
<dbReference type="Pfam" id="PF00795">
    <property type="entry name" value="CN_hydrolase"/>
    <property type="match status" value="1"/>
</dbReference>
<dbReference type="SUPFAM" id="SSF56317">
    <property type="entry name" value="Carbon-nitrogen hydrolase"/>
    <property type="match status" value="1"/>
</dbReference>
<dbReference type="PANTHER" id="PTHR23088">
    <property type="entry name" value="NITRILASE-RELATED"/>
    <property type="match status" value="1"/>
</dbReference>
<dbReference type="AlphaFoldDB" id="D3BSH6"/>
<dbReference type="InterPro" id="IPR003010">
    <property type="entry name" value="C-N_Hydrolase"/>
</dbReference>
<dbReference type="InterPro" id="IPR036526">
    <property type="entry name" value="C-N_Hydrolase_sf"/>
</dbReference>
<keyword evidence="1" id="KW-0378">Hydrolase</keyword>
<dbReference type="PANTHER" id="PTHR23088:SF27">
    <property type="entry name" value="DEAMINATED GLUTATHIONE AMIDASE"/>
    <property type="match status" value="1"/>
</dbReference>
<protein>
    <submittedName>
        <fullName evidence="3">Nitrilase 1</fullName>
    </submittedName>
</protein>